<dbReference type="AlphaFoldDB" id="A0A0H2SA72"/>
<dbReference type="OrthoDB" id="3046318at2759"/>
<dbReference type="STRING" id="27342.A0A0H2SA72"/>
<feature type="transmembrane region" description="Helical" evidence="1">
    <location>
        <begin position="234"/>
        <end position="251"/>
    </location>
</feature>
<proteinExistence type="predicted"/>
<dbReference type="InParanoid" id="A0A0H2SA72"/>
<sequence length="331" mass="37129">MEPVQIVYYVLPILGGHVGIPIALATIFFAANQSKRHPTFISFLISWSVFATSDLVLLYSGEEIRTPTNPPPHTLCLAQACMIYARFVLVALTSLALAFTLWLEMRLIRKGRDSTLLSVSLIWTPWISFLIVIIVSAVYGSLNPSALSTEGVFYCNFNTVFLSYFSSCVALACLIAILYFEGSILRVMWKSSRQFRQDKRPAFNLSMRVVVFTVYSFVTLVIILILTFTTKVEGLNVFIASLPLAAFLIFGTQRENLCVWFGACAPTLNSPYASAIVRRWSFQKRTTNEDLQFTRLAERATVTVDPGVIHPDFAASLDKRLPKTPTNFDEM</sequence>
<feature type="transmembrane region" description="Helical" evidence="1">
    <location>
        <begin position="162"/>
        <end position="188"/>
    </location>
</feature>
<evidence type="ECO:0008006" key="4">
    <source>
        <dbReference type="Google" id="ProtNLM"/>
    </source>
</evidence>
<gene>
    <name evidence="2" type="ORF">SCHPADRAFT_345682</name>
</gene>
<keyword evidence="1" id="KW-1133">Transmembrane helix</keyword>
<evidence type="ECO:0000313" key="3">
    <source>
        <dbReference type="Proteomes" id="UP000053477"/>
    </source>
</evidence>
<evidence type="ECO:0000256" key="1">
    <source>
        <dbReference type="SAM" id="Phobius"/>
    </source>
</evidence>
<feature type="transmembrane region" description="Helical" evidence="1">
    <location>
        <begin position="6"/>
        <end position="29"/>
    </location>
</feature>
<keyword evidence="1" id="KW-0812">Transmembrane</keyword>
<keyword evidence="1" id="KW-0472">Membrane</keyword>
<reference evidence="2 3" key="1">
    <citation type="submission" date="2015-04" db="EMBL/GenBank/DDBJ databases">
        <title>Complete genome sequence of Schizopora paradoxa KUC8140, a cosmopolitan wood degrader in East Asia.</title>
        <authorList>
            <consortium name="DOE Joint Genome Institute"/>
            <person name="Min B."/>
            <person name="Park H."/>
            <person name="Jang Y."/>
            <person name="Kim J.-J."/>
            <person name="Kim K.H."/>
            <person name="Pangilinan J."/>
            <person name="Lipzen A."/>
            <person name="Riley R."/>
            <person name="Grigoriev I.V."/>
            <person name="Spatafora J.W."/>
            <person name="Choi I.-G."/>
        </authorList>
    </citation>
    <scope>NUCLEOTIDE SEQUENCE [LARGE SCALE GENOMIC DNA]</scope>
    <source>
        <strain evidence="2 3">KUC8140</strain>
    </source>
</reference>
<protein>
    <recommendedName>
        <fullName evidence="4">G-protein coupled receptors family 1 profile domain-containing protein</fullName>
    </recommendedName>
</protein>
<name>A0A0H2SA72_9AGAM</name>
<dbReference type="Proteomes" id="UP000053477">
    <property type="component" value="Unassembled WGS sequence"/>
</dbReference>
<feature type="transmembrane region" description="Helical" evidence="1">
    <location>
        <begin position="81"/>
        <end position="103"/>
    </location>
</feature>
<feature type="transmembrane region" description="Helical" evidence="1">
    <location>
        <begin position="41"/>
        <end position="61"/>
    </location>
</feature>
<keyword evidence="3" id="KW-1185">Reference proteome</keyword>
<feature type="transmembrane region" description="Helical" evidence="1">
    <location>
        <begin position="115"/>
        <end position="142"/>
    </location>
</feature>
<organism evidence="2 3">
    <name type="scientific">Schizopora paradoxa</name>
    <dbReference type="NCBI Taxonomy" id="27342"/>
    <lineage>
        <taxon>Eukaryota</taxon>
        <taxon>Fungi</taxon>
        <taxon>Dikarya</taxon>
        <taxon>Basidiomycota</taxon>
        <taxon>Agaricomycotina</taxon>
        <taxon>Agaricomycetes</taxon>
        <taxon>Hymenochaetales</taxon>
        <taxon>Schizoporaceae</taxon>
        <taxon>Schizopora</taxon>
    </lineage>
</organism>
<accession>A0A0H2SA72</accession>
<feature type="transmembrane region" description="Helical" evidence="1">
    <location>
        <begin position="209"/>
        <end position="228"/>
    </location>
</feature>
<dbReference type="EMBL" id="KQ085954">
    <property type="protein sequence ID" value="KLO13771.1"/>
    <property type="molecule type" value="Genomic_DNA"/>
</dbReference>
<evidence type="ECO:0000313" key="2">
    <source>
        <dbReference type="EMBL" id="KLO13771.1"/>
    </source>
</evidence>